<feature type="active site" description="Charge relay system" evidence="8">
    <location>
        <position position="544"/>
    </location>
</feature>
<feature type="domain" description="Tripeptidyl-peptidase II first Ig-like" evidence="12">
    <location>
        <begin position="632"/>
        <end position="740"/>
    </location>
</feature>
<comment type="catalytic activity">
    <reaction evidence="1">
        <text>Release of an N-terminal tripeptide from a polypeptide.</text>
        <dbReference type="EC" id="3.4.14.10"/>
    </reaction>
</comment>
<dbReference type="PANTHER" id="PTHR43806:SF14">
    <property type="entry name" value="TRIPEPTIDYL-PEPTIDASE 2"/>
    <property type="match status" value="1"/>
</dbReference>
<feature type="compositionally biased region" description="Basic and acidic residues" evidence="9">
    <location>
        <begin position="168"/>
        <end position="192"/>
    </location>
</feature>
<dbReference type="Pfam" id="PF21223">
    <property type="entry name" value="TPPII_Ig-like-1"/>
    <property type="match status" value="1"/>
</dbReference>
<dbReference type="EMBL" id="LWDD02001294">
    <property type="protein sequence ID" value="KAE8249757.1"/>
    <property type="molecule type" value="Genomic_DNA"/>
</dbReference>
<dbReference type="Gene3D" id="2.60.40.3170">
    <property type="match status" value="1"/>
</dbReference>
<dbReference type="Proteomes" id="UP000077671">
    <property type="component" value="Unassembled WGS sequence"/>
</dbReference>
<feature type="region of interest" description="Disordered" evidence="9">
    <location>
        <begin position="246"/>
        <end position="268"/>
    </location>
</feature>
<evidence type="ECO:0000259" key="12">
    <source>
        <dbReference type="Pfam" id="PF21223"/>
    </source>
</evidence>
<dbReference type="InterPro" id="IPR048384">
    <property type="entry name" value="TPPII_GBD"/>
</dbReference>
<dbReference type="Gene3D" id="1.25.40.710">
    <property type="match status" value="1"/>
</dbReference>
<organism evidence="15 16">
    <name type="scientific">Tilletia caries</name>
    <name type="common">wheat bunt fungus</name>
    <dbReference type="NCBI Taxonomy" id="13290"/>
    <lineage>
        <taxon>Eukaryota</taxon>
        <taxon>Fungi</taxon>
        <taxon>Dikarya</taxon>
        <taxon>Basidiomycota</taxon>
        <taxon>Ustilaginomycotina</taxon>
        <taxon>Exobasidiomycetes</taxon>
        <taxon>Tilletiales</taxon>
        <taxon>Tilletiaceae</taxon>
        <taxon>Tilletia</taxon>
    </lineage>
</organism>
<dbReference type="Gene3D" id="3.40.50.200">
    <property type="entry name" value="Peptidase S8/S53 domain"/>
    <property type="match status" value="2"/>
</dbReference>
<feature type="domain" description="Tripeptidyl peptidase II second Ig-like" evidence="11">
    <location>
        <begin position="903"/>
        <end position="1095"/>
    </location>
</feature>
<feature type="domain" description="Tripeptidyl-peptidase II galactose-binding" evidence="13">
    <location>
        <begin position="774"/>
        <end position="859"/>
    </location>
</feature>
<feature type="active site" description="Charge relay system" evidence="8">
    <location>
        <position position="346"/>
    </location>
</feature>
<evidence type="ECO:0000256" key="9">
    <source>
        <dbReference type="SAM" id="MobiDB-lite"/>
    </source>
</evidence>
<keyword evidence="4" id="KW-0031">Aminopeptidase</keyword>
<proteinExistence type="inferred from homology"/>
<dbReference type="GO" id="GO:0005829">
    <property type="term" value="C:cytosol"/>
    <property type="evidence" value="ECO:0007669"/>
    <property type="project" value="TreeGrafter"/>
</dbReference>
<gene>
    <name evidence="15" type="ORF">A4X03_0g6563</name>
    <name evidence="14" type="ORF">JKIAZH3_G185</name>
</gene>
<dbReference type="InterPro" id="IPR000209">
    <property type="entry name" value="Peptidase_S8/S53_dom"/>
</dbReference>
<dbReference type="EMBL" id="CAJHJG010004046">
    <property type="protein sequence ID" value="CAD6937834.1"/>
    <property type="molecule type" value="Genomic_DNA"/>
</dbReference>
<evidence type="ECO:0000259" key="10">
    <source>
        <dbReference type="Pfam" id="PF00082"/>
    </source>
</evidence>
<evidence type="ECO:0000313" key="14">
    <source>
        <dbReference type="EMBL" id="CAD6937834.1"/>
    </source>
</evidence>
<dbReference type="GO" id="GO:0008240">
    <property type="term" value="F:tripeptidyl-peptidase activity"/>
    <property type="evidence" value="ECO:0007669"/>
    <property type="project" value="UniProtKB-EC"/>
</dbReference>
<dbReference type="InterPro" id="IPR036852">
    <property type="entry name" value="Peptidase_S8/S53_dom_sf"/>
</dbReference>
<feature type="active site" description="Charge relay system" evidence="8">
    <location>
        <position position="43"/>
    </location>
</feature>
<dbReference type="Pfam" id="PF00082">
    <property type="entry name" value="Peptidase_S8"/>
    <property type="match status" value="1"/>
</dbReference>
<reference evidence="15" key="2">
    <citation type="journal article" date="2019" name="IMA Fungus">
        <title>Genome sequencing and comparison of five Tilletia species to identify candidate genes for the detection of regulated species infecting wheat.</title>
        <authorList>
            <person name="Nguyen H.D.T."/>
            <person name="Sultana T."/>
            <person name="Kesanakurti P."/>
            <person name="Hambleton S."/>
        </authorList>
    </citation>
    <scope>NUCLEOTIDE SEQUENCE</scope>
    <source>
        <strain evidence="15">DAOMC 238032</strain>
    </source>
</reference>
<keyword evidence="6 8" id="KW-0378">Hydrolase</keyword>
<dbReference type="GO" id="GO:0004252">
    <property type="term" value="F:serine-type endopeptidase activity"/>
    <property type="evidence" value="ECO:0007669"/>
    <property type="project" value="UniProtKB-UniRule"/>
</dbReference>
<comment type="similarity">
    <text evidence="2 8">Belongs to the peptidase S8 family.</text>
</comment>
<dbReference type="GO" id="GO:0006508">
    <property type="term" value="P:proteolysis"/>
    <property type="evidence" value="ECO:0007669"/>
    <property type="project" value="UniProtKB-KW"/>
</dbReference>
<keyword evidence="17" id="KW-1185">Reference proteome</keyword>
<evidence type="ECO:0000313" key="17">
    <source>
        <dbReference type="Proteomes" id="UP000836402"/>
    </source>
</evidence>
<dbReference type="InterPro" id="IPR015500">
    <property type="entry name" value="Peptidase_S8_subtilisin-rel"/>
</dbReference>
<evidence type="ECO:0000259" key="11">
    <source>
        <dbReference type="Pfam" id="PF12580"/>
    </source>
</evidence>
<protein>
    <recommendedName>
        <fullName evidence="3">tripeptidyl-peptidase II</fullName>
        <ecNumber evidence="3">3.4.14.10</ecNumber>
    </recommendedName>
</protein>
<feature type="domain" description="Peptidase S8/S53" evidence="10">
    <location>
        <begin position="34"/>
        <end position="586"/>
    </location>
</feature>
<dbReference type="Pfam" id="PF12580">
    <property type="entry name" value="TPPII"/>
    <property type="match status" value="1"/>
</dbReference>
<evidence type="ECO:0000256" key="1">
    <source>
        <dbReference type="ARBA" id="ARBA00001910"/>
    </source>
</evidence>
<dbReference type="PROSITE" id="PS00138">
    <property type="entry name" value="SUBTILASE_SER"/>
    <property type="match status" value="1"/>
</dbReference>
<evidence type="ECO:0000256" key="8">
    <source>
        <dbReference type="PROSITE-ProRule" id="PRU01240"/>
    </source>
</evidence>
<accession>A0A177VE59</accession>
<dbReference type="InterPro" id="IPR046940">
    <property type="entry name" value="TPPII_Ig-like_sf"/>
</dbReference>
<dbReference type="InterPro" id="IPR046939">
    <property type="entry name" value="TPPII_C_sf"/>
</dbReference>
<dbReference type="InterPro" id="IPR050131">
    <property type="entry name" value="Peptidase_S8_subtilisin-like"/>
</dbReference>
<evidence type="ECO:0000313" key="16">
    <source>
        <dbReference type="Proteomes" id="UP000077671"/>
    </source>
</evidence>
<dbReference type="InterPro" id="IPR023828">
    <property type="entry name" value="Peptidase_S8_Ser-AS"/>
</dbReference>
<evidence type="ECO:0000256" key="4">
    <source>
        <dbReference type="ARBA" id="ARBA00022438"/>
    </source>
</evidence>
<dbReference type="EC" id="3.4.14.10" evidence="3"/>
<evidence type="ECO:0000256" key="6">
    <source>
        <dbReference type="ARBA" id="ARBA00022801"/>
    </source>
</evidence>
<name>A0A177VE59_9BASI</name>
<evidence type="ECO:0000256" key="7">
    <source>
        <dbReference type="ARBA" id="ARBA00022825"/>
    </source>
</evidence>
<sequence>MPSTAPTHPFPISGLLPKESTNALAFKQKYGYDGTGVRVAILDTGIDPAALGLAAKGKVVDVIDCTGSGDIPLTNIVPESTTATAAAPATIAFKSPVTGRTLLASKDWKNPSGKWKTGTKPAFHVWPQDLIRRMTAARENAFTIEISRLQANLQHDLLAISSGPAAPTDDKSADSPAAEKKSDADATKEKDQAANARAQKVQEIKARISVLGELAALPDPGPILELLTWHDGTHWRTVVGGADELRTVPSSKNDPAAPPSVYDPSKGFEGTPRALRLADEVIDLSGKKPMADFRVERHWEESDPVSLMTYSVNHLTSRTGLEPEPASQEEQEDIKALSLVIAAGSHASHVAGIVAARRDYVEGGEKEEDVRSYDGVASGAQLVSLKIGDTRLGSMETQQALLRAAQAILATKCDVANLSYGEASAFGVDNRGAFVELLRDIVIRQRDVVFVSSAGNAGPALTSAGAPGGTTSSILSVGAWVDAGNMQRAEYALIEDVPSSATTWSSRGPTSDGHIGVSVYAPGAAITSIPRYCLQATMLANGTSMSSPSAAGCVALIISGMKKEGIPVTATRVIKAIIATAKDVGDPLGVPFIQTDKAFEYIREHKDRPDQDAEFHVSVTPAGKVPGNAGTDKRGIYLREKHETHRLNQYTVTIRPSFNKPHETERALNLQIKCAISSSSSAGGADWIQVPQFVHLGGNGRSFEVRVDPTSLEAGLHHARIEVWDADTPGFKLVDVPVTVAKPIVLRSSVSNSTGPTSASSSSIRFDNVALSSGKVDRRYVSVPEGATWAEIRFATKNHGVSDAKARLWLTCVQLEPQRRLGECEHSAVLSLGEGESRVQKFRVRGGLTMEVVLAQFWGQRTAFELDFVMEFHGIQTSQVASGREETTIVGGEGIARIDCVSNVRAEKFVPSLSFEWRRTFVRPEGCVVRPLTTERDLMPGGAHLVEAVLTYSLVLKEAGATIKLLTPVSWNLYDNAVPLLIQVFEKHSKKRVWFGDVYPKEITDLGKGDYVIKIQLLAPNMTVLNGLKNMTLTVDQKLSKGKEIKLDLYEHHVDMFSEKKPASFNGNIQLLPGETKTLVLNTDLQGDKVPKEAQPGDLLLGQFGFDKGQSTLRYIVPPSIKKEKDETGGAVAAEKEGVAELMTGLVGQIKDEKEKKAFLDRLVSEHPDNLGVLVARLAALDAVADKPGNAGEVDAAADAILAQVDEGALKLWMANKGAPPSELDGEAKAELKLNEKRKEAVLAALNAKARAVLARQDQGQGEGQEQVQPLPAEAEELYFRLRAYLGPAASATGQPKYRQLALRHLIGRGLYGQALVLVRTVSKELGVGSGAEEGVELERLKGWEGDLVGVGRLGWGAVAAVGERRRVVDSAKGYADF</sequence>
<evidence type="ECO:0000313" key="15">
    <source>
        <dbReference type="EMBL" id="KAE8249757.1"/>
    </source>
</evidence>
<evidence type="ECO:0000256" key="5">
    <source>
        <dbReference type="ARBA" id="ARBA00022670"/>
    </source>
</evidence>
<evidence type="ECO:0000256" key="3">
    <source>
        <dbReference type="ARBA" id="ARBA00012462"/>
    </source>
</evidence>
<keyword evidence="7 8" id="KW-0720">Serine protease</keyword>
<dbReference type="PRINTS" id="PR00723">
    <property type="entry name" value="SUBTILISIN"/>
</dbReference>
<reference evidence="15" key="1">
    <citation type="submission" date="2016-04" db="EMBL/GenBank/DDBJ databases">
        <authorList>
            <person name="Nguyen H.D."/>
            <person name="Kesanakurti P."/>
            <person name="Cullis J."/>
            <person name="Levesque C.A."/>
            <person name="Hambleton S."/>
        </authorList>
    </citation>
    <scope>NUCLEOTIDE SEQUENCE</scope>
    <source>
        <strain evidence="15">DAOMC 238032</strain>
    </source>
</reference>
<dbReference type="PROSITE" id="PS51892">
    <property type="entry name" value="SUBTILASE"/>
    <property type="match status" value="1"/>
</dbReference>
<keyword evidence="5 8" id="KW-0645">Protease</keyword>
<dbReference type="PANTHER" id="PTHR43806">
    <property type="entry name" value="PEPTIDASE S8"/>
    <property type="match status" value="1"/>
</dbReference>
<dbReference type="GO" id="GO:0004177">
    <property type="term" value="F:aminopeptidase activity"/>
    <property type="evidence" value="ECO:0007669"/>
    <property type="project" value="UniProtKB-KW"/>
</dbReference>
<comment type="caution">
    <text evidence="15">The sequence shown here is derived from an EMBL/GenBank/DDBJ whole genome shotgun (WGS) entry which is preliminary data.</text>
</comment>
<dbReference type="InterPro" id="IPR048383">
    <property type="entry name" value="TPPII_Ig-like-1"/>
</dbReference>
<dbReference type="InterPro" id="IPR022229">
    <property type="entry name" value="TPPII_Ig-like-2"/>
</dbReference>
<dbReference type="Proteomes" id="UP000836402">
    <property type="component" value="Unassembled WGS sequence"/>
</dbReference>
<evidence type="ECO:0000259" key="13">
    <source>
        <dbReference type="Pfam" id="PF21316"/>
    </source>
</evidence>
<feature type="region of interest" description="Disordered" evidence="9">
    <location>
        <begin position="161"/>
        <end position="198"/>
    </location>
</feature>
<reference evidence="14" key="3">
    <citation type="submission" date="2020-10" db="EMBL/GenBank/DDBJ databases">
        <authorList>
            <person name="Sedaghatjoo S."/>
        </authorList>
    </citation>
    <scope>NUCLEOTIDE SEQUENCE</scope>
    <source>
        <strain evidence="14">AZH3</strain>
    </source>
</reference>
<dbReference type="SUPFAM" id="SSF52743">
    <property type="entry name" value="Subtilisin-like"/>
    <property type="match status" value="1"/>
</dbReference>
<dbReference type="Pfam" id="PF21316">
    <property type="entry name" value="TPPII_GBD"/>
    <property type="match status" value="1"/>
</dbReference>
<evidence type="ECO:0000256" key="2">
    <source>
        <dbReference type="ARBA" id="ARBA00011073"/>
    </source>
</evidence>